<proteinExistence type="predicted"/>
<feature type="compositionally biased region" description="Basic residues" evidence="1">
    <location>
        <begin position="103"/>
        <end position="119"/>
    </location>
</feature>
<dbReference type="Proteomes" id="UP000717696">
    <property type="component" value="Unassembled WGS sequence"/>
</dbReference>
<sequence>MAHEDPIRHRNRHSDQERRHRDHWRDKDSDDLIHSPGLPPILVDPPDEIRYKSHRPLDLKHNGDRMSNGHSSTEVGLRNEFSHHPQSGSVAPIIGGFETNSRGRNHHKSHRKHSPPKKRSQSESAKEKAISTAAVAVFRIRNEPGSWAGEKGLKVAAATMAAASMAILLDVDKKKHPLAHIAVKMMEKGVVDNILGGTKQY</sequence>
<name>A0A9P9EHU6_9HYPO</name>
<protein>
    <submittedName>
        <fullName evidence="2">Uncharacterized protein</fullName>
    </submittedName>
</protein>
<gene>
    <name evidence="2" type="ORF">B0J13DRAFT_528017</name>
</gene>
<organism evidence="2 3">
    <name type="scientific">Dactylonectria estremocensis</name>
    <dbReference type="NCBI Taxonomy" id="1079267"/>
    <lineage>
        <taxon>Eukaryota</taxon>
        <taxon>Fungi</taxon>
        <taxon>Dikarya</taxon>
        <taxon>Ascomycota</taxon>
        <taxon>Pezizomycotina</taxon>
        <taxon>Sordariomycetes</taxon>
        <taxon>Hypocreomycetidae</taxon>
        <taxon>Hypocreales</taxon>
        <taxon>Nectriaceae</taxon>
        <taxon>Dactylonectria</taxon>
    </lineage>
</organism>
<feature type="compositionally biased region" description="Basic and acidic residues" evidence="1">
    <location>
        <begin position="1"/>
        <end position="33"/>
    </location>
</feature>
<feature type="region of interest" description="Disordered" evidence="1">
    <location>
        <begin position="1"/>
        <end position="128"/>
    </location>
</feature>
<comment type="caution">
    <text evidence="2">The sequence shown here is derived from an EMBL/GenBank/DDBJ whole genome shotgun (WGS) entry which is preliminary data.</text>
</comment>
<accession>A0A9P9EHU6</accession>
<dbReference type="AlphaFoldDB" id="A0A9P9EHU6"/>
<reference evidence="2" key="1">
    <citation type="journal article" date="2021" name="Nat. Commun.">
        <title>Genetic determinants of endophytism in the Arabidopsis root mycobiome.</title>
        <authorList>
            <person name="Mesny F."/>
            <person name="Miyauchi S."/>
            <person name="Thiergart T."/>
            <person name="Pickel B."/>
            <person name="Atanasova L."/>
            <person name="Karlsson M."/>
            <person name="Huettel B."/>
            <person name="Barry K.W."/>
            <person name="Haridas S."/>
            <person name="Chen C."/>
            <person name="Bauer D."/>
            <person name="Andreopoulos W."/>
            <person name="Pangilinan J."/>
            <person name="LaButti K."/>
            <person name="Riley R."/>
            <person name="Lipzen A."/>
            <person name="Clum A."/>
            <person name="Drula E."/>
            <person name="Henrissat B."/>
            <person name="Kohler A."/>
            <person name="Grigoriev I.V."/>
            <person name="Martin F.M."/>
            <person name="Hacquard S."/>
        </authorList>
    </citation>
    <scope>NUCLEOTIDE SEQUENCE</scope>
    <source>
        <strain evidence="2">MPI-CAGE-AT-0021</strain>
    </source>
</reference>
<evidence type="ECO:0000313" key="2">
    <source>
        <dbReference type="EMBL" id="KAH7137382.1"/>
    </source>
</evidence>
<dbReference type="EMBL" id="JAGMUU010000015">
    <property type="protein sequence ID" value="KAH7137382.1"/>
    <property type="molecule type" value="Genomic_DNA"/>
</dbReference>
<keyword evidence="3" id="KW-1185">Reference proteome</keyword>
<feature type="compositionally biased region" description="Basic and acidic residues" evidence="1">
    <location>
        <begin position="47"/>
        <end position="64"/>
    </location>
</feature>
<evidence type="ECO:0000256" key="1">
    <source>
        <dbReference type="SAM" id="MobiDB-lite"/>
    </source>
</evidence>
<dbReference type="OrthoDB" id="3539922at2759"/>
<evidence type="ECO:0000313" key="3">
    <source>
        <dbReference type="Proteomes" id="UP000717696"/>
    </source>
</evidence>